<dbReference type="Gramene" id="TraesWEE_scaffold_118274_01G000100.1">
    <property type="protein sequence ID" value="TraesWEE_scaffold_118274_01G000100.1"/>
    <property type="gene ID" value="TraesWEE_scaffold_118274_01G000100"/>
</dbReference>
<dbReference type="Gramene" id="TraesCS7D02G325400.1">
    <property type="protein sequence ID" value="TraesCS7D02G325400.1.cds1"/>
    <property type="gene ID" value="TraesCS7D02G325400"/>
</dbReference>
<dbReference type="Gramene" id="TraesCAD_scaffold_092255_01G000100.1">
    <property type="protein sequence ID" value="TraesCAD_scaffold_092255_01G000100.1"/>
    <property type="gene ID" value="TraesCAD_scaffold_092255_01G000100"/>
</dbReference>
<accession>A0A3B6TL65</accession>
<gene>
    <name evidence="3" type="primary">LOC123166449</name>
</gene>
<evidence type="ECO:0000313" key="4">
    <source>
        <dbReference type="Proteomes" id="UP000019116"/>
    </source>
</evidence>
<dbReference type="AlphaFoldDB" id="A0A3B6TL65"/>
<dbReference type="OrthoDB" id="657686at2759"/>
<dbReference type="RefSeq" id="XP_044440187.1">
    <property type="nucleotide sequence ID" value="XM_044584252.1"/>
</dbReference>
<evidence type="ECO:0000313" key="3">
    <source>
        <dbReference type="EnsemblPlants" id="TraesCS7D02G325400.1.cds1"/>
    </source>
</evidence>
<proteinExistence type="predicted"/>
<feature type="compositionally biased region" description="Acidic residues" evidence="1">
    <location>
        <begin position="204"/>
        <end position="221"/>
    </location>
</feature>
<reference evidence="3" key="1">
    <citation type="submission" date="2018-08" db="EMBL/GenBank/DDBJ databases">
        <authorList>
            <person name="Rossello M."/>
        </authorList>
    </citation>
    <scope>NUCLEOTIDE SEQUENCE [LARGE SCALE GENOMIC DNA]</scope>
    <source>
        <strain evidence="3">cv. Chinese Spring</strain>
    </source>
</reference>
<organism evidence="3">
    <name type="scientific">Triticum aestivum</name>
    <name type="common">Wheat</name>
    <dbReference type="NCBI Taxonomy" id="4565"/>
    <lineage>
        <taxon>Eukaryota</taxon>
        <taxon>Viridiplantae</taxon>
        <taxon>Streptophyta</taxon>
        <taxon>Embryophyta</taxon>
        <taxon>Tracheophyta</taxon>
        <taxon>Spermatophyta</taxon>
        <taxon>Magnoliopsida</taxon>
        <taxon>Liliopsida</taxon>
        <taxon>Poales</taxon>
        <taxon>Poaceae</taxon>
        <taxon>BOP clade</taxon>
        <taxon>Pooideae</taxon>
        <taxon>Triticodae</taxon>
        <taxon>Triticeae</taxon>
        <taxon>Triticinae</taxon>
        <taxon>Triticum</taxon>
    </lineage>
</organism>
<dbReference type="Gramene" id="TraesCS7D03G0774400.1">
    <property type="protein sequence ID" value="TraesCS7D03G0774400.1.CDS1"/>
    <property type="gene ID" value="TraesCS7D03G0774400"/>
</dbReference>
<dbReference type="KEGG" id="taes:123166449"/>
<dbReference type="PANTHER" id="PTHR33165">
    <property type="entry name" value="F-BOX DOMAIN CONTAINING PROTEIN-LIKE-RELATED"/>
    <property type="match status" value="1"/>
</dbReference>
<dbReference type="EnsemblPlants" id="TraesCS7D02G325400.1">
    <property type="protein sequence ID" value="TraesCS7D02G325400.1.cds1"/>
    <property type="gene ID" value="TraesCS7D02G325400"/>
</dbReference>
<dbReference type="Proteomes" id="UP000019116">
    <property type="component" value="Chromosome 7D"/>
</dbReference>
<dbReference type="Gramene" id="TraesCLE_scaffold_119164_01G000100.1">
    <property type="protein sequence ID" value="TraesCLE_scaffold_119164_01G000100.1"/>
    <property type="gene ID" value="TraesCLE_scaffold_119164_01G000100"/>
</dbReference>
<evidence type="ECO:0000259" key="2">
    <source>
        <dbReference type="Pfam" id="PF03478"/>
    </source>
</evidence>
<reference evidence="3" key="2">
    <citation type="submission" date="2018-10" db="UniProtKB">
        <authorList>
            <consortium name="EnsemblPlants"/>
        </authorList>
    </citation>
    <scope>IDENTIFICATION</scope>
</reference>
<dbReference type="Pfam" id="PF03478">
    <property type="entry name" value="Beta-prop_KIB1-4"/>
    <property type="match status" value="1"/>
</dbReference>
<dbReference type="Gramene" id="TraesROB_scaffold_107447_01G000100.1">
    <property type="protein sequence ID" value="TraesROB_scaffold_107447_01G000100.1"/>
    <property type="gene ID" value="TraesROB_scaffold_107447_01G000100"/>
</dbReference>
<keyword evidence="4" id="KW-1185">Reference proteome</keyword>
<feature type="domain" description="KIB1-4 beta-propeller" evidence="2">
    <location>
        <begin position="52"/>
        <end position="329"/>
    </location>
</feature>
<evidence type="ECO:0000256" key="1">
    <source>
        <dbReference type="SAM" id="MobiDB-lite"/>
    </source>
</evidence>
<dbReference type="InterPro" id="IPR005174">
    <property type="entry name" value="KIB1-4_b-propeller"/>
</dbReference>
<protein>
    <recommendedName>
        <fullName evidence="2">KIB1-4 beta-propeller domain-containing protein</fullName>
    </recommendedName>
</protein>
<feature type="region of interest" description="Disordered" evidence="1">
    <location>
        <begin position="200"/>
        <end position="224"/>
    </location>
</feature>
<dbReference type="GeneID" id="123166449"/>
<dbReference type="OMA" id="WRSAIAK"/>
<name>A0A3B6TL65_WHEAT</name>
<sequence>MDMRAVCSTWRSAIAKPSPLAAVAGLRFRPRHWVMLDLQPDDRNDDDDARLFLHVPTGRIRRLHLPVLRDNFVAGATDGLLVRGDMYPPHLARVLNPFTGDMLHFPAALPRHFKHTSVKGGSHSTLVLLRWGSVVCAAPNSDFFTETEEAVETYLVSIVNYQGDVYCADARGCVFKLVAPAADQCDDDELLVIPEVSPPGVDVYAEEGDDDDDTKEGDDGSEMPSYLVESAGELLLVRYVDETLKVFRVDVEHKLLEEVKSLGGRTLFLGQERCVSVDAAKLPSVDGDCIYMLDFENVSMSDSEDMSMSDSEDMPILDSGDKCDMCVYNLRGDMVDIIYSKDFRARPFSLVQVLLWYCDVLPKL</sequence>
<dbReference type="PANTHER" id="PTHR33165:SF35">
    <property type="entry name" value="DUF295 DOMAIN-CONTAINING PROTEIN"/>
    <property type="match status" value="1"/>
</dbReference>